<evidence type="ECO:0000313" key="5">
    <source>
        <dbReference type="Proteomes" id="UP000052012"/>
    </source>
</evidence>
<dbReference type="Proteomes" id="UP000052012">
    <property type="component" value="Unassembled WGS sequence"/>
</dbReference>
<feature type="transmembrane region" description="Helical" evidence="2">
    <location>
        <begin position="211"/>
        <end position="230"/>
    </location>
</feature>
<feature type="transmembrane region" description="Helical" evidence="2">
    <location>
        <begin position="156"/>
        <end position="174"/>
    </location>
</feature>
<feature type="transmembrane region" description="Helical" evidence="2">
    <location>
        <begin position="12"/>
        <end position="31"/>
    </location>
</feature>
<dbReference type="PATRIC" id="fig|1423781.4.peg.671"/>
<dbReference type="GO" id="GO:0004175">
    <property type="term" value="F:endopeptidase activity"/>
    <property type="evidence" value="ECO:0007669"/>
    <property type="project" value="UniProtKB-ARBA"/>
</dbReference>
<gene>
    <name evidence="4" type="ORF">FD06_GL000657</name>
</gene>
<proteinExistence type="inferred from homology"/>
<reference evidence="4 5" key="1">
    <citation type="journal article" date="2015" name="Genome Announc.">
        <title>Expanding the biotechnology potential of lactobacilli through comparative genomics of 213 strains and associated genera.</title>
        <authorList>
            <person name="Sun Z."/>
            <person name="Harris H.M."/>
            <person name="McCann A."/>
            <person name="Guo C."/>
            <person name="Argimon S."/>
            <person name="Zhang W."/>
            <person name="Yang X."/>
            <person name="Jeffery I.B."/>
            <person name="Cooney J.C."/>
            <person name="Kagawa T.F."/>
            <person name="Liu W."/>
            <person name="Song Y."/>
            <person name="Salvetti E."/>
            <person name="Wrobel A."/>
            <person name="Rasinkangas P."/>
            <person name="Parkhill J."/>
            <person name="Rea M.C."/>
            <person name="O'Sullivan O."/>
            <person name="Ritari J."/>
            <person name="Douillard F.P."/>
            <person name="Paul Ross R."/>
            <person name="Yang R."/>
            <person name="Briner A.E."/>
            <person name="Felis G.E."/>
            <person name="de Vos W.M."/>
            <person name="Barrangou R."/>
            <person name="Klaenhammer T.R."/>
            <person name="Caufield P.W."/>
            <person name="Cui Y."/>
            <person name="Zhang H."/>
            <person name="O'Toole P.W."/>
        </authorList>
    </citation>
    <scope>NUCLEOTIDE SEQUENCE [LARGE SCALE GENOMIC DNA]</scope>
    <source>
        <strain evidence="4 5">DSM 23829</strain>
    </source>
</reference>
<organism evidence="4 5">
    <name type="scientific">Apilactobacillus ozensis DSM 23829 = JCM 17196</name>
    <dbReference type="NCBI Taxonomy" id="1423781"/>
    <lineage>
        <taxon>Bacteria</taxon>
        <taxon>Bacillati</taxon>
        <taxon>Bacillota</taxon>
        <taxon>Bacilli</taxon>
        <taxon>Lactobacillales</taxon>
        <taxon>Lactobacillaceae</taxon>
        <taxon>Apilactobacillus</taxon>
    </lineage>
</organism>
<protein>
    <recommendedName>
        <fullName evidence="3">CAAX prenyl protease 2/Lysostaphin resistance protein A-like domain-containing protein</fullName>
    </recommendedName>
</protein>
<dbReference type="OrthoDB" id="2817162at2"/>
<dbReference type="GO" id="GO:0080120">
    <property type="term" value="P:CAAX-box protein maturation"/>
    <property type="evidence" value="ECO:0007669"/>
    <property type="project" value="UniProtKB-ARBA"/>
</dbReference>
<feature type="transmembrane region" description="Helical" evidence="2">
    <location>
        <begin position="76"/>
        <end position="98"/>
    </location>
</feature>
<comment type="similarity">
    <text evidence="1">Belongs to the UPF0177 family.</text>
</comment>
<dbReference type="RefSeq" id="WP_054658112.1">
    <property type="nucleotide sequence ID" value="NZ_AYYQ01000036.1"/>
</dbReference>
<feature type="transmembrane region" description="Helical" evidence="2">
    <location>
        <begin position="118"/>
        <end position="136"/>
    </location>
</feature>
<name>A0A0R2AM16_9LACO</name>
<keyword evidence="2" id="KW-1133">Transmembrane helix</keyword>
<keyword evidence="2" id="KW-0472">Membrane</keyword>
<dbReference type="PANTHER" id="PTHR43592">
    <property type="entry name" value="CAAX AMINO TERMINAL PROTEASE"/>
    <property type="match status" value="1"/>
</dbReference>
<feature type="domain" description="CAAX prenyl protease 2/Lysostaphin resistance protein A-like" evidence="3">
    <location>
        <begin position="126"/>
        <end position="215"/>
    </location>
</feature>
<keyword evidence="2" id="KW-0812">Transmembrane</keyword>
<sequence length="233" mass="26322">MFSQKYDLRFLKAIFIYFIMSLVILTIDIKIAGSNSYVYIAILSVWFLGVLIYELKHIKSYLSEQWQAFKQNKLKYIIAIALFYIILQIAVMIAGKIFNGFAPAHNPYPSYGFPVETWIGLIMSIYVGVVNLGVAFVEELAFRHEMMYRFGSNKSLMILSVVISSLLFGFSHYYNFSGSLIASLSYAVAGVVLSIAYIVSKNIWVPIITHMLFNGIAVVSTVILIVFKIIGTI</sequence>
<dbReference type="PANTHER" id="PTHR43592:SF15">
    <property type="entry name" value="CAAX AMINO TERMINAL PROTEASE FAMILY PROTEIN"/>
    <property type="match status" value="1"/>
</dbReference>
<comment type="caution">
    <text evidence="4">The sequence shown here is derived from an EMBL/GenBank/DDBJ whole genome shotgun (WGS) entry which is preliminary data.</text>
</comment>
<dbReference type="AlphaFoldDB" id="A0A0R2AM16"/>
<dbReference type="EMBL" id="AYYQ01000036">
    <property type="protein sequence ID" value="KRM67506.1"/>
    <property type="molecule type" value="Genomic_DNA"/>
</dbReference>
<feature type="transmembrane region" description="Helical" evidence="2">
    <location>
        <begin position="37"/>
        <end position="55"/>
    </location>
</feature>
<evidence type="ECO:0000313" key="4">
    <source>
        <dbReference type="EMBL" id="KRM67506.1"/>
    </source>
</evidence>
<evidence type="ECO:0000256" key="2">
    <source>
        <dbReference type="SAM" id="Phobius"/>
    </source>
</evidence>
<feature type="transmembrane region" description="Helical" evidence="2">
    <location>
        <begin position="180"/>
        <end position="199"/>
    </location>
</feature>
<accession>A0A0R2AM16</accession>
<dbReference type="Pfam" id="PF02517">
    <property type="entry name" value="Rce1-like"/>
    <property type="match status" value="1"/>
</dbReference>
<evidence type="ECO:0000259" key="3">
    <source>
        <dbReference type="Pfam" id="PF02517"/>
    </source>
</evidence>
<dbReference type="STRING" id="1423781.FD06_GL000657"/>
<dbReference type="InterPro" id="IPR003675">
    <property type="entry name" value="Rce1/LyrA-like_dom"/>
</dbReference>
<keyword evidence="5" id="KW-1185">Reference proteome</keyword>
<evidence type="ECO:0000256" key="1">
    <source>
        <dbReference type="ARBA" id="ARBA00009067"/>
    </source>
</evidence>